<dbReference type="AlphaFoldDB" id="A0A392RJM3"/>
<reference evidence="1 2" key="1">
    <citation type="journal article" date="2018" name="Front. Plant Sci.">
        <title>Red Clover (Trifolium pratense) and Zigzag Clover (T. medium) - A Picture of Genomic Similarities and Differences.</title>
        <authorList>
            <person name="Dluhosova J."/>
            <person name="Istvanek J."/>
            <person name="Nedelnik J."/>
            <person name="Repkova J."/>
        </authorList>
    </citation>
    <scope>NUCLEOTIDE SEQUENCE [LARGE SCALE GENOMIC DNA]</scope>
    <source>
        <strain evidence="2">cv. 10/8</strain>
        <tissue evidence="1">Leaf</tissue>
    </source>
</reference>
<organism evidence="1 2">
    <name type="scientific">Trifolium medium</name>
    <dbReference type="NCBI Taxonomy" id="97028"/>
    <lineage>
        <taxon>Eukaryota</taxon>
        <taxon>Viridiplantae</taxon>
        <taxon>Streptophyta</taxon>
        <taxon>Embryophyta</taxon>
        <taxon>Tracheophyta</taxon>
        <taxon>Spermatophyta</taxon>
        <taxon>Magnoliopsida</taxon>
        <taxon>eudicotyledons</taxon>
        <taxon>Gunneridae</taxon>
        <taxon>Pentapetalae</taxon>
        <taxon>rosids</taxon>
        <taxon>fabids</taxon>
        <taxon>Fabales</taxon>
        <taxon>Fabaceae</taxon>
        <taxon>Papilionoideae</taxon>
        <taxon>50 kb inversion clade</taxon>
        <taxon>NPAAA clade</taxon>
        <taxon>Hologalegina</taxon>
        <taxon>IRL clade</taxon>
        <taxon>Trifolieae</taxon>
        <taxon>Trifolium</taxon>
    </lineage>
</organism>
<feature type="non-terminal residue" evidence="1">
    <location>
        <position position="1"/>
    </location>
</feature>
<proteinExistence type="predicted"/>
<comment type="caution">
    <text evidence="1">The sequence shown here is derived from an EMBL/GenBank/DDBJ whole genome shotgun (WGS) entry which is preliminary data.</text>
</comment>
<accession>A0A392RJM3</accession>
<evidence type="ECO:0000313" key="1">
    <source>
        <dbReference type="EMBL" id="MCI36781.1"/>
    </source>
</evidence>
<name>A0A392RJM3_9FABA</name>
<dbReference type="EMBL" id="LXQA010237300">
    <property type="protein sequence ID" value="MCI36781.1"/>
    <property type="molecule type" value="Genomic_DNA"/>
</dbReference>
<dbReference type="Proteomes" id="UP000265520">
    <property type="component" value="Unassembled WGS sequence"/>
</dbReference>
<keyword evidence="2" id="KW-1185">Reference proteome</keyword>
<evidence type="ECO:0000313" key="2">
    <source>
        <dbReference type="Proteomes" id="UP000265520"/>
    </source>
</evidence>
<sequence length="47" mass="5184">ARGGAAGCLIQAGSFARFAEQERNWASLWPGPEQEDYIKVTPFAEQE</sequence>
<protein>
    <submittedName>
        <fullName evidence="1">Uncharacterized protein</fullName>
    </submittedName>
</protein>